<gene>
    <name evidence="2" type="ORF">KIPB_005381</name>
</gene>
<dbReference type="Proteomes" id="UP000265618">
    <property type="component" value="Unassembled WGS sequence"/>
</dbReference>
<evidence type="ECO:0000313" key="3">
    <source>
        <dbReference type="Proteomes" id="UP000265618"/>
    </source>
</evidence>
<sequence>MAPKVQYEEDLPAWNRPTLRETVLMFPWYDHLFLGGLLAVVFSMLLVSSPAIADVTAQLQYTETTCTVTSRTVDYCTGCSGWHYRPLYMVSYDHPDLQPATLATVATVRYRDQALALSAVLEHMAANPPGSALTCWHSADGLEVYLEKGLHWRSFCGLVAWPVLTLACIGATVYVSRFSYIHRRRTKPSV</sequence>
<keyword evidence="3" id="KW-1185">Reference proteome</keyword>
<proteinExistence type="predicted"/>
<dbReference type="AlphaFoldDB" id="A0A9K3CVB1"/>
<comment type="caution">
    <text evidence="2">The sequence shown here is derived from an EMBL/GenBank/DDBJ whole genome shotgun (WGS) entry which is preliminary data.</text>
</comment>
<reference evidence="2 3" key="1">
    <citation type="journal article" date="2018" name="PLoS ONE">
        <title>The draft genome of Kipferlia bialata reveals reductive genome evolution in fornicate parasites.</title>
        <authorList>
            <person name="Tanifuji G."/>
            <person name="Takabayashi S."/>
            <person name="Kume K."/>
            <person name="Takagi M."/>
            <person name="Nakayama T."/>
            <person name="Kamikawa R."/>
            <person name="Inagaki Y."/>
            <person name="Hashimoto T."/>
        </authorList>
    </citation>
    <scope>NUCLEOTIDE SEQUENCE [LARGE SCALE GENOMIC DNA]</scope>
    <source>
        <strain evidence="2">NY0173</strain>
    </source>
</reference>
<accession>A0A9K3CVB1</accession>
<keyword evidence="1" id="KW-0472">Membrane</keyword>
<keyword evidence="1" id="KW-1133">Transmembrane helix</keyword>
<feature type="transmembrane region" description="Helical" evidence="1">
    <location>
        <begin position="152"/>
        <end position="175"/>
    </location>
</feature>
<dbReference type="EMBL" id="BDIP01001253">
    <property type="protein sequence ID" value="GIQ83973.1"/>
    <property type="molecule type" value="Genomic_DNA"/>
</dbReference>
<feature type="transmembrane region" description="Helical" evidence="1">
    <location>
        <begin position="32"/>
        <end position="53"/>
    </location>
</feature>
<organism evidence="2 3">
    <name type="scientific">Kipferlia bialata</name>
    <dbReference type="NCBI Taxonomy" id="797122"/>
    <lineage>
        <taxon>Eukaryota</taxon>
        <taxon>Metamonada</taxon>
        <taxon>Carpediemonas-like organisms</taxon>
        <taxon>Kipferlia</taxon>
    </lineage>
</organism>
<protein>
    <submittedName>
        <fullName evidence="2">Uncharacterized protein</fullName>
    </submittedName>
</protein>
<keyword evidence="1" id="KW-0812">Transmembrane</keyword>
<evidence type="ECO:0000313" key="2">
    <source>
        <dbReference type="EMBL" id="GIQ83973.1"/>
    </source>
</evidence>
<name>A0A9K3CVB1_9EUKA</name>
<evidence type="ECO:0000256" key="1">
    <source>
        <dbReference type="SAM" id="Phobius"/>
    </source>
</evidence>